<name>A0A7W7VWG2_KITKI</name>
<protein>
    <submittedName>
        <fullName evidence="3">Anti-sigma regulatory factor (Ser/Thr protein kinase)</fullName>
    </submittedName>
</protein>
<evidence type="ECO:0000313" key="3">
    <source>
        <dbReference type="EMBL" id="MBB4924943.1"/>
    </source>
</evidence>
<keyword evidence="1" id="KW-0808">Transferase</keyword>
<dbReference type="Pfam" id="PF13581">
    <property type="entry name" value="HATPase_c_2"/>
    <property type="match status" value="1"/>
</dbReference>
<dbReference type="PANTHER" id="PTHR35526:SF3">
    <property type="entry name" value="ANTI-SIGMA-F FACTOR RSBW"/>
    <property type="match status" value="1"/>
</dbReference>
<feature type="domain" description="Histidine kinase/HSP90-like ATPase" evidence="2">
    <location>
        <begin position="15"/>
        <end position="114"/>
    </location>
</feature>
<accession>A0A7W7VWG2</accession>
<comment type="caution">
    <text evidence="3">The sequence shown here is derived from an EMBL/GenBank/DDBJ whole genome shotgun (WGS) entry which is preliminary data.</text>
</comment>
<dbReference type="Proteomes" id="UP000540506">
    <property type="component" value="Unassembled WGS sequence"/>
</dbReference>
<dbReference type="RefSeq" id="WP_184936808.1">
    <property type="nucleotide sequence ID" value="NZ_JACHJV010000001.1"/>
</dbReference>
<evidence type="ECO:0000313" key="4">
    <source>
        <dbReference type="Proteomes" id="UP000540506"/>
    </source>
</evidence>
<sequence>MPVPPLSAEHHFRRTAQSVSRSRNLFRQQATSWSLAEDTVDTAALLLSELMTNACRHARFPRDRYIAARWIIDPASSLLRVEVSDADRRLPSPRHTNPDDESGRGLELLAALAAAWGAHPRPCGIGKTVWFELKLLP</sequence>
<dbReference type="GO" id="GO:0004674">
    <property type="term" value="F:protein serine/threonine kinase activity"/>
    <property type="evidence" value="ECO:0007669"/>
    <property type="project" value="UniProtKB-KW"/>
</dbReference>
<reference evidence="3 4" key="1">
    <citation type="submission" date="2020-08" db="EMBL/GenBank/DDBJ databases">
        <title>Sequencing the genomes of 1000 actinobacteria strains.</title>
        <authorList>
            <person name="Klenk H.-P."/>
        </authorList>
    </citation>
    <scope>NUCLEOTIDE SEQUENCE [LARGE SCALE GENOMIC DNA]</scope>
    <source>
        <strain evidence="3 4">DSM 41654</strain>
    </source>
</reference>
<keyword evidence="1" id="KW-0723">Serine/threonine-protein kinase</keyword>
<evidence type="ECO:0000256" key="1">
    <source>
        <dbReference type="ARBA" id="ARBA00022527"/>
    </source>
</evidence>
<dbReference type="Gene3D" id="3.30.565.10">
    <property type="entry name" value="Histidine kinase-like ATPase, C-terminal domain"/>
    <property type="match status" value="1"/>
</dbReference>
<dbReference type="InterPro" id="IPR003594">
    <property type="entry name" value="HATPase_dom"/>
</dbReference>
<proteinExistence type="predicted"/>
<dbReference type="InterPro" id="IPR036890">
    <property type="entry name" value="HATPase_C_sf"/>
</dbReference>
<dbReference type="InterPro" id="IPR050267">
    <property type="entry name" value="Anti-sigma-factor_SerPK"/>
</dbReference>
<dbReference type="SUPFAM" id="SSF55874">
    <property type="entry name" value="ATPase domain of HSP90 chaperone/DNA topoisomerase II/histidine kinase"/>
    <property type="match status" value="1"/>
</dbReference>
<dbReference type="PANTHER" id="PTHR35526">
    <property type="entry name" value="ANTI-SIGMA-F FACTOR RSBW-RELATED"/>
    <property type="match status" value="1"/>
</dbReference>
<dbReference type="CDD" id="cd16936">
    <property type="entry name" value="HATPase_RsbW-like"/>
    <property type="match status" value="1"/>
</dbReference>
<dbReference type="EMBL" id="JACHJV010000001">
    <property type="protein sequence ID" value="MBB4924943.1"/>
    <property type="molecule type" value="Genomic_DNA"/>
</dbReference>
<gene>
    <name evidence="3" type="ORF">FHR34_003936</name>
</gene>
<keyword evidence="1" id="KW-0418">Kinase</keyword>
<keyword evidence="4" id="KW-1185">Reference proteome</keyword>
<dbReference type="AlphaFoldDB" id="A0A7W7VWG2"/>
<evidence type="ECO:0000259" key="2">
    <source>
        <dbReference type="Pfam" id="PF13581"/>
    </source>
</evidence>
<organism evidence="3 4">
    <name type="scientific">Kitasatospora kifunensis</name>
    <name type="common">Streptomyces kifunensis</name>
    <dbReference type="NCBI Taxonomy" id="58351"/>
    <lineage>
        <taxon>Bacteria</taxon>
        <taxon>Bacillati</taxon>
        <taxon>Actinomycetota</taxon>
        <taxon>Actinomycetes</taxon>
        <taxon>Kitasatosporales</taxon>
        <taxon>Streptomycetaceae</taxon>
        <taxon>Kitasatospora</taxon>
    </lineage>
</organism>